<feature type="compositionally biased region" description="Low complexity" evidence="1">
    <location>
        <begin position="310"/>
        <end position="319"/>
    </location>
</feature>
<gene>
    <name evidence="2" type="ORF">QBC34DRAFT_473070</name>
</gene>
<feature type="region of interest" description="Disordered" evidence="1">
    <location>
        <begin position="310"/>
        <end position="353"/>
    </location>
</feature>
<accession>A0AAV9G9B3</accession>
<dbReference type="EMBL" id="MU865968">
    <property type="protein sequence ID" value="KAK4445166.1"/>
    <property type="molecule type" value="Genomic_DNA"/>
</dbReference>
<sequence length="394" mass="44264">MSHYDTICPTGDVVLVLLLDNPGCELCELLANAVPSPRVRSEETPPSKRERTGQVDHRASDDEADIDYDKGPTIFRLSSGVLGFISPTFKAMLESAGKDRTGTYHISIGPLTMCSGEAMSIVMNTLHYTANVPETVNLHVLYEIAQLVEEFSLHNALRDRLWHYIANFSSIECKIEPSSDLQFHLIFISKVAQNEEMFERAVTNVLGHRRYMERDIQDQWHQKLYNLEQALFDLEAEYAEKERPTYSEGCDYLCQSVHTAFFKQILLELVPGEDYYDGDITLSDVFKRCNLLRGSVGMPVGRWCNCSSSSETSSSSTDSFHQCKRLQPYEPRKSANDETTEYNKAVDALNPDSPAFLDGLRLCDFDESSDFDGSSESDESSDLDEASDVDEGSG</sequence>
<comment type="caution">
    <text evidence="2">The sequence shown here is derived from an EMBL/GenBank/DDBJ whole genome shotgun (WGS) entry which is preliminary data.</text>
</comment>
<organism evidence="2 3">
    <name type="scientific">Podospora aff. communis PSN243</name>
    <dbReference type="NCBI Taxonomy" id="3040156"/>
    <lineage>
        <taxon>Eukaryota</taxon>
        <taxon>Fungi</taxon>
        <taxon>Dikarya</taxon>
        <taxon>Ascomycota</taxon>
        <taxon>Pezizomycotina</taxon>
        <taxon>Sordariomycetes</taxon>
        <taxon>Sordariomycetidae</taxon>
        <taxon>Sordariales</taxon>
        <taxon>Podosporaceae</taxon>
        <taxon>Podospora</taxon>
    </lineage>
</organism>
<dbReference type="Proteomes" id="UP001321760">
    <property type="component" value="Unassembled WGS sequence"/>
</dbReference>
<keyword evidence="3" id="KW-1185">Reference proteome</keyword>
<evidence type="ECO:0000313" key="3">
    <source>
        <dbReference type="Proteomes" id="UP001321760"/>
    </source>
</evidence>
<evidence type="ECO:0000313" key="2">
    <source>
        <dbReference type="EMBL" id="KAK4445166.1"/>
    </source>
</evidence>
<proteinExistence type="predicted"/>
<name>A0AAV9G9B3_9PEZI</name>
<feature type="region of interest" description="Disordered" evidence="1">
    <location>
        <begin position="367"/>
        <end position="394"/>
    </location>
</feature>
<evidence type="ECO:0000256" key="1">
    <source>
        <dbReference type="SAM" id="MobiDB-lite"/>
    </source>
</evidence>
<feature type="region of interest" description="Disordered" evidence="1">
    <location>
        <begin position="35"/>
        <end position="67"/>
    </location>
</feature>
<reference evidence="2" key="2">
    <citation type="submission" date="2023-05" db="EMBL/GenBank/DDBJ databases">
        <authorList>
            <consortium name="Lawrence Berkeley National Laboratory"/>
            <person name="Steindorff A."/>
            <person name="Hensen N."/>
            <person name="Bonometti L."/>
            <person name="Westerberg I."/>
            <person name="Brannstrom I.O."/>
            <person name="Guillou S."/>
            <person name="Cros-Aarteil S."/>
            <person name="Calhoun S."/>
            <person name="Haridas S."/>
            <person name="Kuo A."/>
            <person name="Mondo S."/>
            <person name="Pangilinan J."/>
            <person name="Riley R."/>
            <person name="Labutti K."/>
            <person name="Andreopoulos B."/>
            <person name="Lipzen A."/>
            <person name="Chen C."/>
            <person name="Yanf M."/>
            <person name="Daum C."/>
            <person name="Ng V."/>
            <person name="Clum A."/>
            <person name="Ohm R."/>
            <person name="Martin F."/>
            <person name="Silar P."/>
            <person name="Natvig D."/>
            <person name="Lalanne C."/>
            <person name="Gautier V."/>
            <person name="Ament-Velasquez S.L."/>
            <person name="Kruys A."/>
            <person name="Hutchinson M.I."/>
            <person name="Powell A.J."/>
            <person name="Barry K."/>
            <person name="Miller A.N."/>
            <person name="Grigoriev I.V."/>
            <person name="Debuchy R."/>
            <person name="Gladieux P."/>
            <person name="Thoren M.H."/>
            <person name="Johannesson H."/>
        </authorList>
    </citation>
    <scope>NUCLEOTIDE SEQUENCE</scope>
    <source>
        <strain evidence="2">PSN243</strain>
    </source>
</reference>
<protein>
    <recommendedName>
        <fullName evidence="4">BTB domain-containing protein</fullName>
    </recommendedName>
</protein>
<reference evidence="2" key="1">
    <citation type="journal article" date="2023" name="Mol. Phylogenet. Evol.">
        <title>Genome-scale phylogeny and comparative genomics of the fungal order Sordariales.</title>
        <authorList>
            <person name="Hensen N."/>
            <person name="Bonometti L."/>
            <person name="Westerberg I."/>
            <person name="Brannstrom I.O."/>
            <person name="Guillou S."/>
            <person name="Cros-Aarteil S."/>
            <person name="Calhoun S."/>
            <person name="Haridas S."/>
            <person name="Kuo A."/>
            <person name="Mondo S."/>
            <person name="Pangilinan J."/>
            <person name="Riley R."/>
            <person name="LaButti K."/>
            <person name="Andreopoulos B."/>
            <person name="Lipzen A."/>
            <person name="Chen C."/>
            <person name="Yan M."/>
            <person name="Daum C."/>
            <person name="Ng V."/>
            <person name="Clum A."/>
            <person name="Steindorff A."/>
            <person name="Ohm R.A."/>
            <person name="Martin F."/>
            <person name="Silar P."/>
            <person name="Natvig D.O."/>
            <person name="Lalanne C."/>
            <person name="Gautier V."/>
            <person name="Ament-Velasquez S.L."/>
            <person name="Kruys A."/>
            <person name="Hutchinson M.I."/>
            <person name="Powell A.J."/>
            <person name="Barry K."/>
            <person name="Miller A.N."/>
            <person name="Grigoriev I.V."/>
            <person name="Debuchy R."/>
            <person name="Gladieux P."/>
            <person name="Hiltunen Thoren M."/>
            <person name="Johannesson H."/>
        </authorList>
    </citation>
    <scope>NUCLEOTIDE SEQUENCE</scope>
    <source>
        <strain evidence="2">PSN243</strain>
    </source>
</reference>
<feature type="compositionally biased region" description="Basic and acidic residues" evidence="1">
    <location>
        <begin position="39"/>
        <end position="61"/>
    </location>
</feature>
<evidence type="ECO:0008006" key="4">
    <source>
        <dbReference type="Google" id="ProtNLM"/>
    </source>
</evidence>
<dbReference type="AlphaFoldDB" id="A0AAV9G9B3"/>